<organism evidence="1 2">
    <name type="scientific">Rhynchospora tenuis</name>
    <dbReference type="NCBI Taxonomy" id="198213"/>
    <lineage>
        <taxon>Eukaryota</taxon>
        <taxon>Viridiplantae</taxon>
        <taxon>Streptophyta</taxon>
        <taxon>Embryophyta</taxon>
        <taxon>Tracheophyta</taxon>
        <taxon>Spermatophyta</taxon>
        <taxon>Magnoliopsida</taxon>
        <taxon>Liliopsida</taxon>
        <taxon>Poales</taxon>
        <taxon>Cyperaceae</taxon>
        <taxon>Cyperoideae</taxon>
        <taxon>Rhynchosporeae</taxon>
        <taxon>Rhynchospora</taxon>
    </lineage>
</organism>
<comment type="caution">
    <text evidence="1">The sequence shown here is derived from an EMBL/GenBank/DDBJ whole genome shotgun (WGS) entry which is preliminary data.</text>
</comment>
<evidence type="ECO:0008006" key="3">
    <source>
        <dbReference type="Google" id="ProtNLM"/>
    </source>
</evidence>
<dbReference type="EMBL" id="JAMRDG010000002">
    <property type="protein sequence ID" value="KAJ3689894.1"/>
    <property type="molecule type" value="Genomic_DNA"/>
</dbReference>
<dbReference type="PANTHER" id="PTHR36050:SF1">
    <property type="entry name" value="O-FUCOSYLTRANSFERASE 30"/>
    <property type="match status" value="1"/>
</dbReference>
<dbReference type="AlphaFoldDB" id="A0AAD5ZAQ0"/>
<protein>
    <recommendedName>
        <fullName evidence="3">O-fucosyltransferase family protein</fullName>
    </recommendedName>
</protein>
<evidence type="ECO:0000313" key="1">
    <source>
        <dbReference type="EMBL" id="KAJ3689894.1"/>
    </source>
</evidence>
<dbReference type="Proteomes" id="UP001210211">
    <property type="component" value="Unassembled WGS sequence"/>
</dbReference>
<accession>A0AAD5ZAQ0</accession>
<dbReference type="Gene3D" id="3.40.50.11350">
    <property type="match status" value="1"/>
</dbReference>
<name>A0AAD5ZAQ0_9POAL</name>
<proteinExistence type="predicted"/>
<gene>
    <name evidence="1" type="ORF">LUZ61_019058</name>
</gene>
<keyword evidence="2" id="KW-1185">Reference proteome</keyword>
<dbReference type="PANTHER" id="PTHR36050">
    <property type="entry name" value="O-FUCOSYLTRANSFERASE 30"/>
    <property type="match status" value="1"/>
</dbReference>
<evidence type="ECO:0000313" key="2">
    <source>
        <dbReference type="Proteomes" id="UP001210211"/>
    </source>
</evidence>
<sequence>MDWSGGGGGRRWRTRPPTPRSKPLLYLLISLPLSLLLLLYLSPFTSLSSSPPLPATSLCSSLSLSHERFLWYAPHSGFTNQVGELKNALLLGAILNRTVVIPPALDHHAVALGSCPKFRVSKPATLRAAVWDHIMELIRDQRYVSMADIIDISSVTASMVRTIDFRVFASIWCGQDIKKACFSSMCCSLSTIKSVSDLSDQCRSLISGLDTIKGTGKCIYTVEEDCRTTVWTYQQNADEELDSFQPDEGLKKKKNISYIRTRKDVYRSLGPGTVADRASVLAFGTVFSAPYKGSQLYIDIHASSADLKIKDLIKKIEFLPFASEIMRAGREFAIKRIKGPFLCAQLRLLDGQFKNHWKGTFSALKDKLKTLNQDNTISGAIDIFIMTDLPKENWTKTYLEEIDRDKKYKVYTLDERDDLVVGAAKGVRKAEMGIKSGFFPRNLDVQGAQESCELSSHLPDVLLYVEQSVCSCASLGFVGTAGSTIAESIEVMRKNNVCDL</sequence>
<reference evidence="1 2" key="1">
    <citation type="journal article" date="2022" name="Cell">
        <title>Repeat-based holocentromeres influence genome architecture and karyotype evolution.</title>
        <authorList>
            <person name="Hofstatter P.G."/>
            <person name="Thangavel G."/>
            <person name="Lux T."/>
            <person name="Neumann P."/>
            <person name="Vondrak T."/>
            <person name="Novak P."/>
            <person name="Zhang M."/>
            <person name="Costa L."/>
            <person name="Castellani M."/>
            <person name="Scott A."/>
            <person name="Toegelov H."/>
            <person name="Fuchs J."/>
            <person name="Mata-Sucre Y."/>
            <person name="Dias Y."/>
            <person name="Vanzela A.L.L."/>
            <person name="Huettel B."/>
            <person name="Almeida C.C.S."/>
            <person name="Simkova H."/>
            <person name="Souza G."/>
            <person name="Pedrosa-Harand A."/>
            <person name="Macas J."/>
            <person name="Mayer K.F.X."/>
            <person name="Houben A."/>
            <person name="Marques A."/>
        </authorList>
    </citation>
    <scope>NUCLEOTIDE SEQUENCE [LARGE SCALE GENOMIC DNA]</scope>
    <source>
        <strain evidence="1">RhyTen1mFocal</strain>
    </source>
</reference>